<dbReference type="Proteomes" id="UP000616201">
    <property type="component" value="Unassembled WGS sequence"/>
</dbReference>
<dbReference type="EMBL" id="PRDK01000005">
    <property type="protein sequence ID" value="MBE8713947.1"/>
    <property type="molecule type" value="Genomic_DNA"/>
</dbReference>
<sequence length="235" mass="26683">MVSNAYSQYTPSNVSGLVMEKGTSTRLAEVSVKNLRTSRMVQTSVYGVFMIEAAVGDSLAFSKVGYGPVKTVIQTLEDILIDMQAGLEIETVLVTRNTKEGEMNSILRDYERKGIYNGGKNSVGTYLSSPATALYNLFGKEAKNAKRFERYMDLELEQTKVDRIFNKSIVTQLTKLEGQDLQDFMEYYRPSYTAIQNWGQYDLMKYINTSFASWEANGRPKPQRLPKLEIPEQER</sequence>
<dbReference type="AlphaFoldDB" id="A0A928UWF6"/>
<proteinExistence type="predicted"/>
<keyword evidence="2" id="KW-1185">Reference proteome</keyword>
<dbReference type="InterPro" id="IPR008969">
    <property type="entry name" value="CarboxyPept-like_regulatory"/>
</dbReference>
<gene>
    <name evidence="1" type="ORF">C4F49_09670</name>
</gene>
<name>A0A928UWF6_9SPHI</name>
<reference evidence="1" key="1">
    <citation type="submission" date="2018-02" db="EMBL/GenBank/DDBJ databases">
        <authorList>
            <person name="Vasarhelyi B.M."/>
            <person name="Deshmukh S."/>
            <person name="Balint B."/>
            <person name="Kukolya J."/>
        </authorList>
    </citation>
    <scope>NUCLEOTIDE SEQUENCE</scope>
    <source>
        <strain evidence="1">KB22</strain>
    </source>
</reference>
<evidence type="ECO:0000313" key="1">
    <source>
        <dbReference type="EMBL" id="MBE8713947.1"/>
    </source>
</evidence>
<dbReference type="SUPFAM" id="SSF49464">
    <property type="entry name" value="Carboxypeptidase regulatory domain-like"/>
    <property type="match status" value="1"/>
</dbReference>
<protein>
    <submittedName>
        <fullName evidence="1">Uncharacterized protein</fullName>
    </submittedName>
</protein>
<evidence type="ECO:0000313" key="2">
    <source>
        <dbReference type="Proteomes" id="UP000616201"/>
    </source>
</evidence>
<organism evidence="1 2">
    <name type="scientific">Sphingobacterium hungaricum</name>
    <dbReference type="NCBI Taxonomy" id="2082723"/>
    <lineage>
        <taxon>Bacteria</taxon>
        <taxon>Pseudomonadati</taxon>
        <taxon>Bacteroidota</taxon>
        <taxon>Sphingobacteriia</taxon>
        <taxon>Sphingobacteriales</taxon>
        <taxon>Sphingobacteriaceae</taxon>
        <taxon>Sphingobacterium</taxon>
    </lineage>
</organism>
<comment type="caution">
    <text evidence="1">The sequence shown here is derived from an EMBL/GenBank/DDBJ whole genome shotgun (WGS) entry which is preliminary data.</text>
</comment>
<accession>A0A928UWF6</accession>